<evidence type="ECO:0000256" key="4">
    <source>
        <dbReference type="ARBA" id="ARBA00022918"/>
    </source>
</evidence>
<feature type="domain" description="Reverse transcriptase/retrotransposon-derived protein RNase H-like" evidence="6">
    <location>
        <begin position="24"/>
        <end position="99"/>
    </location>
</feature>
<keyword evidence="4" id="KW-0695">RNA-directed DNA polymerase</keyword>
<dbReference type="GO" id="GO:0004519">
    <property type="term" value="F:endonuclease activity"/>
    <property type="evidence" value="ECO:0007669"/>
    <property type="project" value="UniProtKB-KW"/>
</dbReference>
<dbReference type="GO" id="GO:0003964">
    <property type="term" value="F:RNA-directed DNA polymerase activity"/>
    <property type="evidence" value="ECO:0007669"/>
    <property type="project" value="UniProtKB-KW"/>
</dbReference>
<keyword evidence="3" id="KW-0378">Hydrolase</keyword>
<evidence type="ECO:0000256" key="1">
    <source>
        <dbReference type="ARBA" id="ARBA00022695"/>
    </source>
</evidence>
<dbReference type="Gene3D" id="3.10.20.370">
    <property type="match status" value="1"/>
</dbReference>
<comment type="caution">
    <text evidence="7">The sequence shown here is derived from an EMBL/GenBank/DDBJ whole genome shotgun (WGS) entry which is preliminary data.</text>
</comment>
<dbReference type="EMBL" id="CAKOGL010000023">
    <property type="protein sequence ID" value="CAH2100883.1"/>
    <property type="molecule type" value="Genomic_DNA"/>
</dbReference>
<reference evidence="7" key="1">
    <citation type="submission" date="2022-03" db="EMBL/GenBank/DDBJ databases">
        <authorList>
            <person name="Tunstrom K."/>
        </authorList>
    </citation>
    <scope>NUCLEOTIDE SEQUENCE</scope>
</reference>
<proteinExistence type="predicted"/>
<protein>
    <recommendedName>
        <fullName evidence="6">Reverse transcriptase/retrotransposon-derived protein RNase H-like domain-containing protein</fullName>
    </recommendedName>
</protein>
<dbReference type="AlphaFoldDB" id="A0AAU9UNX0"/>
<dbReference type="PANTHER" id="PTHR37984">
    <property type="entry name" value="PROTEIN CBG26694"/>
    <property type="match status" value="1"/>
</dbReference>
<dbReference type="InterPro" id="IPR043502">
    <property type="entry name" value="DNA/RNA_pol_sf"/>
</dbReference>
<evidence type="ECO:0000256" key="5">
    <source>
        <dbReference type="ARBA" id="ARBA00023268"/>
    </source>
</evidence>
<evidence type="ECO:0000313" key="8">
    <source>
        <dbReference type="Proteomes" id="UP001153954"/>
    </source>
</evidence>
<dbReference type="InterPro" id="IPR041577">
    <property type="entry name" value="RT_RNaseH_2"/>
</dbReference>
<evidence type="ECO:0000256" key="3">
    <source>
        <dbReference type="ARBA" id="ARBA00022759"/>
    </source>
</evidence>
<dbReference type="SUPFAM" id="SSF56672">
    <property type="entry name" value="DNA/RNA polymerases"/>
    <property type="match status" value="1"/>
</dbReference>
<evidence type="ECO:0000313" key="7">
    <source>
        <dbReference type="EMBL" id="CAH2100883.1"/>
    </source>
</evidence>
<evidence type="ECO:0000259" key="6">
    <source>
        <dbReference type="Pfam" id="PF17919"/>
    </source>
</evidence>
<organism evidence="7 8">
    <name type="scientific">Euphydryas editha</name>
    <name type="common">Edith's checkerspot</name>
    <dbReference type="NCBI Taxonomy" id="104508"/>
    <lineage>
        <taxon>Eukaryota</taxon>
        <taxon>Metazoa</taxon>
        <taxon>Ecdysozoa</taxon>
        <taxon>Arthropoda</taxon>
        <taxon>Hexapoda</taxon>
        <taxon>Insecta</taxon>
        <taxon>Pterygota</taxon>
        <taxon>Neoptera</taxon>
        <taxon>Endopterygota</taxon>
        <taxon>Lepidoptera</taxon>
        <taxon>Glossata</taxon>
        <taxon>Ditrysia</taxon>
        <taxon>Papilionoidea</taxon>
        <taxon>Nymphalidae</taxon>
        <taxon>Nymphalinae</taxon>
        <taxon>Euphydryas</taxon>
    </lineage>
</organism>
<keyword evidence="5" id="KW-0511">Multifunctional enzyme</keyword>
<keyword evidence="1" id="KW-0808">Transferase</keyword>
<sequence length="118" mass="12871">MKGHLKVITKSLNKSNHRGPIGKTKSRVLAHYDRELPLILAVDSSAYGLGAVLMQRSADGRERPVSCASRTLNAAERNYSQLDKEALAIVFGVTKHHQYAPTVRAASGIALYVTLQSK</sequence>
<keyword evidence="8" id="KW-1185">Reference proteome</keyword>
<dbReference type="FunFam" id="3.10.20.370:FF:000001">
    <property type="entry name" value="Retrovirus-related Pol polyprotein from transposon 17.6-like protein"/>
    <property type="match status" value="1"/>
</dbReference>
<name>A0AAU9UNX0_EUPED</name>
<dbReference type="Pfam" id="PF17919">
    <property type="entry name" value="RT_RNaseH_2"/>
    <property type="match status" value="1"/>
</dbReference>
<keyword evidence="1" id="KW-0548">Nucleotidyltransferase</keyword>
<dbReference type="InterPro" id="IPR050951">
    <property type="entry name" value="Retrovirus_Pol_polyprotein"/>
</dbReference>
<evidence type="ECO:0000256" key="2">
    <source>
        <dbReference type="ARBA" id="ARBA00022722"/>
    </source>
</evidence>
<gene>
    <name evidence="7" type="ORF">EEDITHA_LOCUS15694</name>
</gene>
<dbReference type="Proteomes" id="UP001153954">
    <property type="component" value="Unassembled WGS sequence"/>
</dbReference>
<keyword evidence="2" id="KW-0540">Nuclease</keyword>
<keyword evidence="3" id="KW-0255">Endonuclease</keyword>
<accession>A0AAU9UNX0</accession>
<dbReference type="PANTHER" id="PTHR37984:SF5">
    <property type="entry name" value="PROTEIN NYNRIN-LIKE"/>
    <property type="match status" value="1"/>
</dbReference>